<dbReference type="GO" id="GO:0071555">
    <property type="term" value="P:cell wall organization"/>
    <property type="evidence" value="ECO:0007669"/>
    <property type="project" value="UniProtKB-KW"/>
</dbReference>
<dbReference type="NCBIfam" id="NF001126">
    <property type="entry name" value="PRK00139.1-4"/>
    <property type="match status" value="1"/>
</dbReference>
<gene>
    <name evidence="8" type="primary">murE</name>
    <name evidence="13" type="ORF">H0486_07355</name>
</gene>
<dbReference type="AlphaFoldDB" id="A0A839JZ63"/>
<feature type="domain" description="Mur ligase N-terminal catalytic" evidence="10">
    <location>
        <begin position="23"/>
        <end position="95"/>
    </location>
</feature>
<comment type="function">
    <text evidence="8">Catalyzes the addition of meso-diaminopimelic acid to the nucleotide precursor UDP-N-acetylmuramoyl-L-alanyl-D-glutamate (UMAG) in the biosynthesis of bacterial cell-wall peptidoglycan.</text>
</comment>
<evidence type="ECO:0000256" key="7">
    <source>
        <dbReference type="ARBA" id="ARBA00023316"/>
    </source>
</evidence>
<keyword evidence="4 8" id="KW-0133">Cell shape</keyword>
<evidence type="ECO:0000256" key="5">
    <source>
        <dbReference type="ARBA" id="ARBA00022984"/>
    </source>
</evidence>
<accession>A0A839JZ63</accession>
<evidence type="ECO:0000256" key="2">
    <source>
        <dbReference type="ARBA" id="ARBA00005898"/>
    </source>
</evidence>
<dbReference type="UniPathway" id="UPA00219"/>
<dbReference type="InterPro" id="IPR036565">
    <property type="entry name" value="Mur-like_cat_sf"/>
</dbReference>
<dbReference type="GO" id="GO:0008360">
    <property type="term" value="P:regulation of cell shape"/>
    <property type="evidence" value="ECO:0007669"/>
    <property type="project" value="UniProtKB-KW"/>
</dbReference>
<keyword evidence="8" id="KW-0460">Magnesium</keyword>
<comment type="subcellular location">
    <subcellularLocation>
        <location evidence="8 9">Cytoplasm</location>
    </subcellularLocation>
</comment>
<dbReference type="Gene3D" id="3.40.1390.10">
    <property type="entry name" value="MurE/MurF, N-terminal domain"/>
    <property type="match status" value="1"/>
</dbReference>
<comment type="pathway">
    <text evidence="1 8 9">Cell wall biogenesis; peptidoglycan biosynthesis.</text>
</comment>
<comment type="catalytic activity">
    <reaction evidence="8">
        <text>UDP-N-acetyl-alpha-D-muramoyl-L-alanyl-D-glutamate + meso-2,6-diaminopimelate + ATP = UDP-N-acetyl-alpha-D-muramoyl-L-alanyl-gamma-D-glutamyl-meso-2,6-diaminopimelate + ADP + phosphate + H(+)</text>
        <dbReference type="Rhea" id="RHEA:23676"/>
        <dbReference type="ChEBI" id="CHEBI:15378"/>
        <dbReference type="ChEBI" id="CHEBI:30616"/>
        <dbReference type="ChEBI" id="CHEBI:43474"/>
        <dbReference type="ChEBI" id="CHEBI:57791"/>
        <dbReference type="ChEBI" id="CHEBI:83900"/>
        <dbReference type="ChEBI" id="CHEBI:83905"/>
        <dbReference type="ChEBI" id="CHEBI:456216"/>
        <dbReference type="EC" id="6.3.2.13"/>
    </reaction>
</comment>
<feature type="binding site" evidence="8">
    <location>
        <position position="30"/>
    </location>
    <ligand>
        <name>UDP-N-acetyl-alpha-D-muramoyl-L-alanyl-D-glutamate</name>
        <dbReference type="ChEBI" id="CHEBI:83900"/>
    </ligand>
</feature>
<dbReference type="HAMAP" id="MF_00208">
    <property type="entry name" value="MurE"/>
    <property type="match status" value="1"/>
</dbReference>
<evidence type="ECO:0000259" key="12">
    <source>
        <dbReference type="Pfam" id="PF08245"/>
    </source>
</evidence>
<feature type="binding site" evidence="8">
    <location>
        <position position="380"/>
    </location>
    <ligand>
        <name>meso-2,6-diaminopimelate</name>
        <dbReference type="ChEBI" id="CHEBI:57791"/>
    </ligand>
</feature>
<dbReference type="InterPro" id="IPR000713">
    <property type="entry name" value="Mur_ligase_N"/>
</dbReference>
<name>A0A839JZ63_9FIRM</name>
<keyword evidence="8" id="KW-0067">ATP-binding</keyword>
<feature type="binding site" evidence="8">
    <location>
        <position position="187"/>
    </location>
    <ligand>
        <name>UDP-N-acetyl-alpha-D-muramoyl-L-alanyl-D-glutamate</name>
        <dbReference type="ChEBI" id="CHEBI:83900"/>
    </ligand>
</feature>
<keyword evidence="3 8" id="KW-0132">Cell division</keyword>
<feature type="short sequence motif" description="Meso-diaminopimelate recognition motif" evidence="8">
    <location>
        <begin position="404"/>
        <end position="407"/>
    </location>
</feature>
<feature type="domain" description="Mur ligase C-terminal" evidence="11">
    <location>
        <begin position="331"/>
        <end position="458"/>
    </location>
</feature>
<comment type="caution">
    <text evidence="13">The sequence shown here is derived from an EMBL/GenBank/DDBJ whole genome shotgun (WGS) entry which is preliminary data.</text>
</comment>
<feature type="binding site" evidence="8">
    <location>
        <position position="179"/>
    </location>
    <ligand>
        <name>UDP-N-acetyl-alpha-D-muramoyl-L-alanyl-D-glutamate</name>
        <dbReference type="ChEBI" id="CHEBI:83900"/>
    </ligand>
</feature>
<evidence type="ECO:0000256" key="1">
    <source>
        <dbReference type="ARBA" id="ARBA00004752"/>
    </source>
</evidence>
<dbReference type="SUPFAM" id="SSF53244">
    <property type="entry name" value="MurD-like peptide ligases, peptide-binding domain"/>
    <property type="match status" value="1"/>
</dbReference>
<evidence type="ECO:0000259" key="10">
    <source>
        <dbReference type="Pfam" id="PF01225"/>
    </source>
</evidence>
<dbReference type="NCBIfam" id="TIGR01085">
    <property type="entry name" value="murE"/>
    <property type="match status" value="1"/>
</dbReference>
<evidence type="ECO:0000256" key="4">
    <source>
        <dbReference type="ARBA" id="ARBA00022960"/>
    </source>
</evidence>
<evidence type="ECO:0000256" key="3">
    <source>
        <dbReference type="ARBA" id="ARBA00022618"/>
    </source>
</evidence>
<dbReference type="InterPro" id="IPR036615">
    <property type="entry name" value="Mur_ligase_C_dom_sf"/>
</dbReference>
<feature type="binding site" evidence="8">
    <location>
        <begin position="110"/>
        <end position="116"/>
    </location>
    <ligand>
        <name>ATP</name>
        <dbReference type="ChEBI" id="CHEBI:30616"/>
    </ligand>
</feature>
<dbReference type="EMBL" id="JACEGA010000001">
    <property type="protein sequence ID" value="MBB2182690.1"/>
    <property type="molecule type" value="Genomic_DNA"/>
</dbReference>
<reference evidence="13 14" key="1">
    <citation type="submission" date="2020-07" db="EMBL/GenBank/DDBJ databases">
        <title>Characterization and genome sequencing of isolate MD1, a novel member within the family Lachnospiraceae.</title>
        <authorList>
            <person name="Rettenmaier R."/>
            <person name="Di Bello L."/>
            <person name="Zinser C."/>
            <person name="Scheitz K."/>
            <person name="Liebl W."/>
            <person name="Zverlov V."/>
        </authorList>
    </citation>
    <scope>NUCLEOTIDE SEQUENCE [LARGE SCALE GENOMIC DNA]</scope>
    <source>
        <strain evidence="13 14">MD1</strain>
    </source>
</reference>
<dbReference type="GO" id="GO:0005737">
    <property type="term" value="C:cytoplasm"/>
    <property type="evidence" value="ECO:0007669"/>
    <property type="project" value="UniProtKB-SubCell"/>
</dbReference>
<protein>
    <recommendedName>
        <fullName evidence="8">UDP-N-acetylmuramoyl-L-alanyl-D-glutamate--2,6-diaminopimelate ligase</fullName>
        <ecNumber evidence="8">6.3.2.13</ecNumber>
    </recommendedName>
    <alternativeName>
        <fullName evidence="8">Meso-A2pm-adding enzyme</fullName>
    </alternativeName>
    <alternativeName>
        <fullName evidence="8">Meso-diaminopimelate-adding enzyme</fullName>
    </alternativeName>
    <alternativeName>
        <fullName evidence="8">UDP-MurNAc-L-Ala-D-Glu:meso-diaminopimelate ligase</fullName>
    </alternativeName>
    <alternativeName>
        <fullName evidence="8">UDP-MurNAc-tripeptide synthetase</fullName>
    </alternativeName>
    <alternativeName>
        <fullName evidence="8">UDP-N-acetylmuramyl-tripeptide synthetase</fullName>
    </alternativeName>
</protein>
<organism evidence="13 14">
    <name type="scientific">Variimorphobacter saccharofermentans</name>
    <dbReference type="NCBI Taxonomy" id="2755051"/>
    <lineage>
        <taxon>Bacteria</taxon>
        <taxon>Bacillati</taxon>
        <taxon>Bacillota</taxon>
        <taxon>Clostridia</taxon>
        <taxon>Lachnospirales</taxon>
        <taxon>Lachnospiraceae</taxon>
        <taxon>Variimorphobacter</taxon>
    </lineage>
</organism>
<dbReference type="PANTHER" id="PTHR23135">
    <property type="entry name" value="MUR LIGASE FAMILY MEMBER"/>
    <property type="match status" value="1"/>
</dbReference>
<feature type="binding site" evidence="8">
    <location>
        <position position="456"/>
    </location>
    <ligand>
        <name>meso-2,6-diaminopimelate</name>
        <dbReference type="ChEBI" id="CHEBI:57791"/>
    </ligand>
</feature>
<dbReference type="GO" id="GO:0005524">
    <property type="term" value="F:ATP binding"/>
    <property type="evidence" value="ECO:0007669"/>
    <property type="project" value="UniProtKB-UniRule"/>
</dbReference>
<keyword evidence="7 8" id="KW-0961">Cell wall biogenesis/degradation</keyword>
<evidence type="ECO:0000313" key="14">
    <source>
        <dbReference type="Proteomes" id="UP000574276"/>
    </source>
</evidence>
<feature type="binding site" evidence="8">
    <location>
        <begin position="152"/>
        <end position="153"/>
    </location>
    <ligand>
        <name>UDP-N-acetyl-alpha-D-muramoyl-L-alanyl-D-glutamate</name>
        <dbReference type="ChEBI" id="CHEBI:83900"/>
    </ligand>
</feature>
<comment type="cofactor">
    <cofactor evidence="8">
        <name>Mg(2+)</name>
        <dbReference type="ChEBI" id="CHEBI:18420"/>
    </cofactor>
</comment>
<dbReference type="Gene3D" id="3.90.190.20">
    <property type="entry name" value="Mur ligase, C-terminal domain"/>
    <property type="match status" value="1"/>
</dbReference>
<feature type="binding site" evidence="8">
    <location>
        <begin position="404"/>
        <end position="407"/>
    </location>
    <ligand>
        <name>meso-2,6-diaminopimelate</name>
        <dbReference type="ChEBI" id="CHEBI:57791"/>
    </ligand>
</feature>
<feature type="modified residue" description="N6-carboxylysine" evidence="8">
    <location>
        <position position="221"/>
    </location>
</feature>
<evidence type="ECO:0000256" key="8">
    <source>
        <dbReference type="HAMAP-Rule" id="MF_00208"/>
    </source>
</evidence>
<dbReference type="Pfam" id="PF01225">
    <property type="entry name" value="Mur_ligase"/>
    <property type="match status" value="1"/>
</dbReference>
<dbReference type="EC" id="6.3.2.13" evidence="8"/>
<feature type="binding site" evidence="8">
    <location>
        <position position="151"/>
    </location>
    <ligand>
        <name>UDP-N-acetyl-alpha-D-muramoyl-L-alanyl-D-glutamate</name>
        <dbReference type="ChEBI" id="CHEBI:83900"/>
    </ligand>
</feature>
<evidence type="ECO:0000256" key="9">
    <source>
        <dbReference type="RuleBase" id="RU004135"/>
    </source>
</evidence>
<dbReference type="GO" id="GO:0008765">
    <property type="term" value="F:UDP-N-acetylmuramoylalanyl-D-glutamate-2,6-diaminopimelate ligase activity"/>
    <property type="evidence" value="ECO:0007669"/>
    <property type="project" value="UniProtKB-UniRule"/>
</dbReference>
<dbReference type="Proteomes" id="UP000574276">
    <property type="component" value="Unassembled WGS sequence"/>
</dbReference>
<dbReference type="Gene3D" id="3.40.1190.10">
    <property type="entry name" value="Mur-like, catalytic domain"/>
    <property type="match status" value="1"/>
</dbReference>
<dbReference type="Pfam" id="PF08245">
    <property type="entry name" value="Mur_ligase_M"/>
    <property type="match status" value="1"/>
</dbReference>
<keyword evidence="8" id="KW-0963">Cytoplasm</keyword>
<evidence type="ECO:0000259" key="11">
    <source>
        <dbReference type="Pfam" id="PF02875"/>
    </source>
</evidence>
<keyword evidence="5 8" id="KW-0573">Peptidoglycan synthesis</keyword>
<keyword evidence="8" id="KW-0547">Nucleotide-binding</keyword>
<dbReference type="PANTHER" id="PTHR23135:SF4">
    <property type="entry name" value="UDP-N-ACETYLMURAMOYL-L-ALANYL-D-GLUTAMATE--2,6-DIAMINOPIMELATE LIGASE MURE HOMOLOG, CHLOROPLASTIC"/>
    <property type="match status" value="1"/>
</dbReference>
<dbReference type="InterPro" id="IPR004101">
    <property type="entry name" value="Mur_ligase_C"/>
</dbReference>
<comment type="PTM">
    <text evidence="8">Carboxylation is probably crucial for Mg(2+) binding and, consequently, for the gamma-phosphate positioning of ATP.</text>
</comment>
<dbReference type="InterPro" id="IPR005761">
    <property type="entry name" value="UDP-N-AcMur-Glu-dNH2Pim_ligase"/>
</dbReference>
<dbReference type="GO" id="GO:0009252">
    <property type="term" value="P:peptidoglycan biosynthetic process"/>
    <property type="evidence" value="ECO:0007669"/>
    <property type="project" value="UniProtKB-UniRule"/>
</dbReference>
<feature type="binding site" evidence="8">
    <location>
        <position position="460"/>
    </location>
    <ligand>
        <name>meso-2,6-diaminopimelate</name>
        <dbReference type="ChEBI" id="CHEBI:57791"/>
    </ligand>
</feature>
<dbReference type="GO" id="GO:0051301">
    <property type="term" value="P:cell division"/>
    <property type="evidence" value="ECO:0007669"/>
    <property type="project" value="UniProtKB-KW"/>
</dbReference>
<feature type="domain" description="Mur ligase central" evidence="12">
    <location>
        <begin position="108"/>
        <end position="309"/>
    </location>
</feature>
<sequence>MFLDKMLEKLEYTCLQGDVHISITELVYDSRKAGKGHVFVCITGAISDGHAYIQEVVEKGVVAIVVEKDVPMPKNVTVIRVENTRQALAYMSAAYFENPAERLITIGITGTKGKTTTSYMIKTFLENTGKKVGLIGTIETIIGDKVIPANNTTPESYILQKTFAQMVEAGCECVVMEASSQGLMLHRMDGFTFDYGIFTNLEPDHIGENEHKDFDDYLSCKSKLFRQCKVGLVNIDDSHAERILQGHTCEVETYGFSEKADIRATDVKLVHRPGYLGIAYRVEGLMNFDVDMNIPGKFNVYNSLCAIALCRHFEVETTKIQKALHSVRVKGRVELVPVSDQYSVMIDYAHNAMSLQSLLTTLREYNPKRLICLFGCGGNRSRSRRFEMGEISSNMADLTVVTSDNPRFEEPQDIINDIIEGVKKGPGKYVEIIDRKEAIRYCIDNAREGDVIVIAGKGHEDYQEIKGVKYHMDDRELVKDILAER</sequence>
<keyword evidence="14" id="KW-1185">Reference proteome</keyword>
<dbReference type="Pfam" id="PF02875">
    <property type="entry name" value="Mur_ligase_C"/>
    <property type="match status" value="1"/>
</dbReference>
<comment type="caution">
    <text evidence="8">Lacks conserved residue(s) required for the propagation of feature annotation.</text>
</comment>
<comment type="similarity">
    <text evidence="2 8">Belongs to the MurCDEF family. MurE subfamily.</text>
</comment>
<dbReference type="SUPFAM" id="SSF53623">
    <property type="entry name" value="MurD-like peptide ligases, catalytic domain"/>
    <property type="match status" value="1"/>
</dbReference>
<dbReference type="InterPro" id="IPR013221">
    <property type="entry name" value="Mur_ligase_cen"/>
</dbReference>
<dbReference type="GO" id="GO:0000287">
    <property type="term" value="F:magnesium ion binding"/>
    <property type="evidence" value="ECO:0007669"/>
    <property type="project" value="UniProtKB-UniRule"/>
</dbReference>
<evidence type="ECO:0000313" key="13">
    <source>
        <dbReference type="EMBL" id="MBB2182690.1"/>
    </source>
</evidence>
<keyword evidence="6 8" id="KW-0131">Cell cycle</keyword>
<dbReference type="RefSeq" id="WP_228352391.1">
    <property type="nucleotide sequence ID" value="NZ_JACEGA010000001.1"/>
</dbReference>
<proteinExistence type="inferred from homology"/>
<evidence type="ECO:0000256" key="6">
    <source>
        <dbReference type="ARBA" id="ARBA00023306"/>
    </source>
</evidence>
<keyword evidence="8 13" id="KW-0436">Ligase</keyword>